<dbReference type="PANTHER" id="PTHR33498:SF1">
    <property type="entry name" value="TRANSPOSASE FOR INSERTION SEQUENCE ELEMENT IS1557"/>
    <property type="match status" value="1"/>
</dbReference>
<dbReference type="PANTHER" id="PTHR33498">
    <property type="entry name" value="TRANSPOSASE FOR INSERTION SEQUENCE ELEMENT IS1557"/>
    <property type="match status" value="1"/>
</dbReference>
<gene>
    <name evidence="2" type="ORF">LAS9267_02047</name>
</gene>
<dbReference type="RefSeq" id="WP_181065592.1">
    <property type="nucleotide sequence ID" value="NZ_OKRC01000015.1"/>
</dbReference>
<dbReference type="InterPro" id="IPR002560">
    <property type="entry name" value="Transposase_DDE"/>
</dbReference>
<dbReference type="InterPro" id="IPR047951">
    <property type="entry name" value="Transpos_ISL3"/>
</dbReference>
<dbReference type="Proteomes" id="UP000239650">
    <property type="component" value="Unassembled WGS sequence"/>
</dbReference>
<sequence length="412" mass="48544">MSNTDYILNLLDITDENIKPYEVYNTFIKNIRTKIIKAKLSYKPGRCPDCGLCAQIKNGFKEVTYDINSLNGIPYRLRLFKQRFYCKNCHSSHFARSPFLNFNSIFTQDIIERIIQLAQDSLTLKEIAKLVGASPSSVNRILYKNSHYHWHHKPLPHNLSFDEFSIKKNEYAFIGIDADTHKQLVLLPDRKKKTIIEFFLNQYSLYERQQVETVTVDMNADYATYAHQLFPNAEIIIDRFHIIQLIQRTLTDARVLTVKQTEDHHNRTYKALKTHWRLFNKSETLLDAQHIKYYRGLNEYTTQQNIVDLGLQYNPEFSRVYQAYQTILNAVQTKNFQAIEHLLDTYTPSNSPLDVTIRTLKRNRHYIKNALEYPFSNGPIEGLNRKIKTLKRNCYGFKNVQHFFTRIQLILG</sequence>
<evidence type="ECO:0000313" key="3">
    <source>
        <dbReference type="Proteomes" id="UP000239650"/>
    </source>
</evidence>
<protein>
    <submittedName>
        <fullName evidence="2">Transposase</fullName>
    </submittedName>
</protein>
<dbReference type="EMBL" id="OKRC01000015">
    <property type="protein sequence ID" value="SPE23717.1"/>
    <property type="molecule type" value="Genomic_DNA"/>
</dbReference>
<feature type="domain" description="Transposase IS204/IS1001/IS1096/IS1165 DDE" evidence="1">
    <location>
        <begin position="159"/>
        <end position="407"/>
    </location>
</feature>
<dbReference type="AlphaFoldDB" id="A0AAE8LX64"/>
<dbReference type="NCBIfam" id="NF033550">
    <property type="entry name" value="transpos_ISL3"/>
    <property type="match status" value="1"/>
</dbReference>
<dbReference type="Gene3D" id="1.10.10.60">
    <property type="entry name" value="Homeodomain-like"/>
    <property type="match status" value="1"/>
</dbReference>
<comment type="caution">
    <text evidence="2">The sequence shown here is derived from an EMBL/GenBank/DDBJ whole genome shotgun (WGS) entry which is preliminary data.</text>
</comment>
<accession>A0AAE8LX64</accession>
<reference evidence="2 3" key="1">
    <citation type="submission" date="2018-02" db="EMBL/GenBank/DDBJ databases">
        <authorList>
            <person name="Rodrigo-Torres L."/>
            <person name="Arahal R. D."/>
            <person name="Lucena T."/>
        </authorList>
    </citation>
    <scope>NUCLEOTIDE SEQUENCE [LARGE SCALE GENOMIC DNA]</scope>
    <source>
        <strain evidence="2 3">CECT 9267</strain>
    </source>
</reference>
<organism evidence="2 3">
    <name type="scientific">Latilactobacillus sakei</name>
    <name type="common">Lactobacillus sakei</name>
    <dbReference type="NCBI Taxonomy" id="1599"/>
    <lineage>
        <taxon>Bacteria</taxon>
        <taxon>Bacillati</taxon>
        <taxon>Bacillota</taxon>
        <taxon>Bacilli</taxon>
        <taxon>Lactobacillales</taxon>
        <taxon>Lactobacillaceae</taxon>
        <taxon>Latilactobacillus</taxon>
    </lineage>
</organism>
<dbReference type="Pfam" id="PF01610">
    <property type="entry name" value="DDE_Tnp_ISL3"/>
    <property type="match status" value="1"/>
</dbReference>
<name>A0AAE8LX64_LATSK</name>
<evidence type="ECO:0000313" key="2">
    <source>
        <dbReference type="EMBL" id="SPE23717.1"/>
    </source>
</evidence>
<proteinExistence type="predicted"/>
<evidence type="ECO:0000259" key="1">
    <source>
        <dbReference type="Pfam" id="PF01610"/>
    </source>
</evidence>